<dbReference type="GO" id="GO:0003677">
    <property type="term" value="F:DNA binding"/>
    <property type="evidence" value="ECO:0007669"/>
    <property type="project" value="UniProtKB-KW"/>
</dbReference>
<feature type="non-terminal residue" evidence="6">
    <location>
        <position position="1"/>
    </location>
</feature>
<name>A0A318I6M0_BURPY</name>
<comment type="similarity">
    <text evidence="2">Belongs to the transposase mutator family.</text>
</comment>
<dbReference type="InterPro" id="IPR001207">
    <property type="entry name" value="Transposase_mutator"/>
</dbReference>
<proteinExistence type="inferred from homology"/>
<dbReference type="EMBL" id="QJJY01000081">
    <property type="protein sequence ID" value="PXX20142.1"/>
    <property type="molecule type" value="Genomic_DNA"/>
</dbReference>
<sequence length="71" mass="7877">GLRSENSDGQCLLVIIGVKPDGSKERVAIGDGYRETKASWLELLLDLKKRIIPIFSPGEAVLRRRSFHSSP</sequence>
<dbReference type="Proteomes" id="UP000247755">
    <property type="component" value="Unassembled WGS sequence"/>
</dbReference>
<keyword evidence="5" id="KW-0233">DNA recombination</keyword>
<evidence type="ECO:0000256" key="2">
    <source>
        <dbReference type="ARBA" id="ARBA00010961"/>
    </source>
</evidence>
<evidence type="ECO:0000256" key="5">
    <source>
        <dbReference type="ARBA" id="ARBA00023172"/>
    </source>
</evidence>
<keyword evidence="3" id="KW-0815">Transposition</keyword>
<comment type="function">
    <text evidence="1">Required for the transposition of the insertion element.</text>
</comment>
<gene>
    <name evidence="6" type="ORF">NA66_10811</name>
</gene>
<evidence type="ECO:0000313" key="6">
    <source>
        <dbReference type="EMBL" id="PXX20142.1"/>
    </source>
</evidence>
<evidence type="ECO:0000256" key="3">
    <source>
        <dbReference type="ARBA" id="ARBA00022578"/>
    </source>
</evidence>
<accession>A0A318I6M0</accession>
<evidence type="ECO:0000256" key="4">
    <source>
        <dbReference type="ARBA" id="ARBA00023125"/>
    </source>
</evidence>
<dbReference type="AlphaFoldDB" id="A0A318I6M0"/>
<protein>
    <submittedName>
        <fullName evidence="6">Mutator family transposase</fullName>
    </submittedName>
</protein>
<evidence type="ECO:0000313" key="7">
    <source>
        <dbReference type="Proteomes" id="UP000247755"/>
    </source>
</evidence>
<dbReference type="GO" id="GO:0004803">
    <property type="term" value="F:transposase activity"/>
    <property type="evidence" value="ECO:0007669"/>
    <property type="project" value="InterPro"/>
</dbReference>
<keyword evidence="4" id="KW-0238">DNA-binding</keyword>
<dbReference type="Pfam" id="PF00872">
    <property type="entry name" value="Transposase_mut"/>
    <property type="match status" value="1"/>
</dbReference>
<comment type="caution">
    <text evidence="6">The sequence shown here is derived from an EMBL/GenBank/DDBJ whole genome shotgun (WGS) entry which is preliminary data.</text>
</comment>
<evidence type="ECO:0000256" key="1">
    <source>
        <dbReference type="ARBA" id="ARBA00002190"/>
    </source>
</evidence>
<dbReference type="GO" id="GO:0006313">
    <property type="term" value="P:DNA transposition"/>
    <property type="evidence" value="ECO:0007669"/>
    <property type="project" value="InterPro"/>
</dbReference>
<reference evidence="6 7" key="1">
    <citation type="submission" date="2018-05" db="EMBL/GenBank/DDBJ databases">
        <title>Comparative genomics of bacterial root endophytes of switchgrass collected from native prairies over two seasons.</title>
        <authorList>
            <person name="Tang Y."/>
        </authorList>
    </citation>
    <scope>NUCLEOTIDE SEQUENCE [LARGE SCALE GENOMIC DNA]</scope>
    <source>
        <strain evidence="6 7">NFIX32</strain>
    </source>
</reference>
<organism evidence="6 7">
    <name type="scientific">Burkholderia pyrrocinia</name>
    <name type="common">Pseudomonas pyrrocinia</name>
    <dbReference type="NCBI Taxonomy" id="60550"/>
    <lineage>
        <taxon>Bacteria</taxon>
        <taxon>Pseudomonadati</taxon>
        <taxon>Pseudomonadota</taxon>
        <taxon>Betaproteobacteria</taxon>
        <taxon>Burkholderiales</taxon>
        <taxon>Burkholderiaceae</taxon>
        <taxon>Burkholderia</taxon>
        <taxon>Burkholderia cepacia complex</taxon>
    </lineage>
</organism>